<reference evidence="2" key="1">
    <citation type="submission" date="2016-10" db="EMBL/GenBank/DDBJ databases">
        <authorList>
            <person name="Varghese N."/>
            <person name="Submissions S."/>
        </authorList>
    </citation>
    <scope>NUCLEOTIDE SEQUENCE [LARGE SCALE GENOMIC DNA]</scope>
    <source>
        <strain evidence="2">DSM 3695</strain>
    </source>
</reference>
<dbReference type="Gene3D" id="2.160.20.10">
    <property type="entry name" value="Single-stranded right-handed beta-helix, Pectin lyase-like"/>
    <property type="match status" value="1"/>
</dbReference>
<accession>A0A1I0SA06</accession>
<dbReference type="OrthoDB" id="631055at2"/>
<dbReference type="STRING" id="29529.SAMN04488122_5211"/>
<sequence length="551" mass="59469">MIIQNIAALQAIATPLTNETYDVLGYYAPGDNGGGAFYWDSASSETPNAGTILSGVSSTGRWKRIYTTFIDLRWFGVKDGIDCSSQLTTALSLSDVVILEDKTFTTTNTVIIPSYKQLCGKGAVISSTADPILSIQPYAERIELSGLSITGSGNNTAIEITGIHSGQYASTAKACDLTFVRVTKCGLSLKLTNARKVNLLSCEFYSKSGIYYYDCTAEVNIDNCFIVSDSSSTSDFGLKVEANTASAPQTPEGLSVSNTMFYQFPVNLWITDLFIGTFSSCYFDATGKDQNIRMEYKIKNDGTLFNNCWFFSQGINYTPQAPASPKLFRSSVNNCYFQAQSGISVSIQPMAHEIAVSNCRFNGSTTGTQVGLVCANNNNNISLSDCNFAYYESIAQFKGAGQYNTVSGIVCNGLTTPYYFEYPVNIFNSEGMPRSFQNTIPQGYSFPVAGSISSLTGIFNGGVYKITLNGAITVSHAGYLLLNLPAGAKVLDGVYRHLDLSSNPVEISWLVQMAEYGVSGTISVLSETLGNGAAGNFSTSFFNYFSIVKMS</sequence>
<evidence type="ECO:0008006" key="3">
    <source>
        <dbReference type="Google" id="ProtNLM"/>
    </source>
</evidence>
<dbReference type="RefSeq" id="WP_089899893.1">
    <property type="nucleotide sequence ID" value="NZ_FOJG01000002.1"/>
</dbReference>
<dbReference type="AlphaFoldDB" id="A0A1I0SA06"/>
<evidence type="ECO:0000313" key="1">
    <source>
        <dbReference type="EMBL" id="SEW52886.1"/>
    </source>
</evidence>
<gene>
    <name evidence="1" type="ORF">SAMN04488122_5211</name>
</gene>
<dbReference type="Proteomes" id="UP000199310">
    <property type="component" value="Unassembled WGS sequence"/>
</dbReference>
<dbReference type="EMBL" id="FOJG01000002">
    <property type="protein sequence ID" value="SEW52886.1"/>
    <property type="molecule type" value="Genomic_DNA"/>
</dbReference>
<proteinExistence type="predicted"/>
<dbReference type="InterPro" id="IPR012334">
    <property type="entry name" value="Pectin_lyas_fold"/>
</dbReference>
<organism evidence="1 2">
    <name type="scientific">Chitinophaga arvensicola</name>
    <dbReference type="NCBI Taxonomy" id="29529"/>
    <lineage>
        <taxon>Bacteria</taxon>
        <taxon>Pseudomonadati</taxon>
        <taxon>Bacteroidota</taxon>
        <taxon>Chitinophagia</taxon>
        <taxon>Chitinophagales</taxon>
        <taxon>Chitinophagaceae</taxon>
        <taxon>Chitinophaga</taxon>
    </lineage>
</organism>
<keyword evidence="2" id="KW-1185">Reference proteome</keyword>
<evidence type="ECO:0000313" key="2">
    <source>
        <dbReference type="Proteomes" id="UP000199310"/>
    </source>
</evidence>
<protein>
    <recommendedName>
        <fullName evidence="3">Right handed beta helix region</fullName>
    </recommendedName>
</protein>
<name>A0A1I0SA06_9BACT</name>